<protein>
    <recommendedName>
        <fullName evidence="3">SGNH hydrolase-type esterase domain-containing protein</fullName>
    </recommendedName>
</protein>
<evidence type="ECO:0000256" key="1">
    <source>
        <dbReference type="SAM" id="MobiDB-lite"/>
    </source>
</evidence>
<gene>
    <name evidence="4" type="ORF">FYJ29_13380</name>
</gene>
<evidence type="ECO:0000259" key="3">
    <source>
        <dbReference type="Pfam" id="PF13472"/>
    </source>
</evidence>
<keyword evidence="2" id="KW-1133">Transmembrane helix</keyword>
<comment type="caution">
    <text evidence="4">The sequence shown here is derived from an EMBL/GenBank/DDBJ whole genome shotgun (WGS) entry which is preliminary data.</text>
</comment>
<dbReference type="EMBL" id="VULT01000033">
    <property type="protein sequence ID" value="MSS18740.1"/>
    <property type="molecule type" value="Genomic_DNA"/>
</dbReference>
<dbReference type="Proteomes" id="UP000483362">
    <property type="component" value="Unassembled WGS sequence"/>
</dbReference>
<evidence type="ECO:0000313" key="4">
    <source>
        <dbReference type="EMBL" id="MSS18740.1"/>
    </source>
</evidence>
<dbReference type="Pfam" id="PF13472">
    <property type="entry name" value="Lipase_GDSL_2"/>
    <property type="match status" value="1"/>
</dbReference>
<reference evidence="4 5" key="1">
    <citation type="submission" date="2019-08" db="EMBL/GenBank/DDBJ databases">
        <title>In-depth cultivation of the pig gut microbiome towards novel bacterial diversity and tailored functional studies.</title>
        <authorList>
            <person name="Wylensek D."/>
            <person name="Hitch T.C.A."/>
            <person name="Clavel T."/>
        </authorList>
    </citation>
    <scope>NUCLEOTIDE SEQUENCE [LARGE SCALE GENOMIC DNA]</scope>
    <source>
        <strain evidence="4 5">Oil-RF-744-WCA-WT-10</strain>
    </source>
</reference>
<dbReference type="SUPFAM" id="SSF52266">
    <property type="entry name" value="SGNH hydrolase"/>
    <property type="match status" value="1"/>
</dbReference>
<feature type="transmembrane region" description="Helical" evidence="2">
    <location>
        <begin position="18"/>
        <end position="36"/>
    </location>
</feature>
<dbReference type="GO" id="GO:0016788">
    <property type="term" value="F:hydrolase activity, acting on ester bonds"/>
    <property type="evidence" value="ECO:0007669"/>
    <property type="project" value="UniProtKB-ARBA"/>
</dbReference>
<feature type="domain" description="SGNH hydrolase-type esterase" evidence="3">
    <location>
        <begin position="276"/>
        <end position="419"/>
    </location>
</feature>
<dbReference type="Gene3D" id="2.60.120.1360">
    <property type="match status" value="1"/>
</dbReference>
<accession>A0A6L5XH33</accession>
<evidence type="ECO:0000256" key="2">
    <source>
        <dbReference type="SAM" id="Phobius"/>
    </source>
</evidence>
<keyword evidence="2" id="KW-0812">Transmembrane</keyword>
<dbReference type="InterPro" id="IPR036514">
    <property type="entry name" value="SGNH_hydro_sf"/>
</dbReference>
<proteinExistence type="predicted"/>
<organism evidence="4 5">
    <name type="scientific">Sodaliphilus pleomorphus</name>
    <dbReference type="NCBI Taxonomy" id="2606626"/>
    <lineage>
        <taxon>Bacteria</taxon>
        <taxon>Pseudomonadati</taxon>
        <taxon>Bacteroidota</taxon>
        <taxon>Bacteroidia</taxon>
        <taxon>Bacteroidales</taxon>
        <taxon>Muribaculaceae</taxon>
        <taxon>Sodaliphilus</taxon>
    </lineage>
</organism>
<keyword evidence="5" id="KW-1185">Reference proteome</keyword>
<name>A0A6L5XH33_9BACT</name>
<dbReference type="Gene3D" id="3.40.50.1110">
    <property type="entry name" value="SGNH hydrolase"/>
    <property type="match status" value="1"/>
</dbReference>
<dbReference type="AlphaFoldDB" id="A0A6L5XH33"/>
<dbReference type="InterPro" id="IPR013830">
    <property type="entry name" value="SGNH_hydro"/>
</dbReference>
<evidence type="ECO:0000313" key="5">
    <source>
        <dbReference type="Proteomes" id="UP000483362"/>
    </source>
</evidence>
<dbReference type="RefSeq" id="WP_154327818.1">
    <property type="nucleotide sequence ID" value="NZ_CP045696.1"/>
</dbReference>
<sequence>MTNNQNNCDPHMNSSAKVYIIVALTFILLLLAYYLPPIAIGGYSLRQVDVLSDIAPAAPSKPAATTPAPPRAEPQRKPWKEEWPAGVVPITDYGEDSTQGMNHFYSLLLDKKLDRPVRIAYYSDSFVEGDIMLADLRHLLQAEFGGQGVGWVDMMPGFNDQRLTVQEKTSGWTRHAVVDKKDFKSSLMGPSQAYYTLAAGTASTSVYNVGAKQYASQWERTTVYLKAPRGAQVSVEGAGSSRLNASPRVQEATFAAGRDGRARVQVSTTVGSVTAFGMALEGRRGVVLDNLGMRGIPGFTVADIPDDNLADFARLRPCDLVVLQFGLNALETCKSDKFCKHYMAYFKRAIAKFRRHYPGVSILIVGVSDAQQRSAGGLRTMPQVAKLTAYQQQLAASEKAAFISMQALMGGEGSMQRYVAKGWAEKDYKHINYRGGAAVARNFYMSIKGGLDNYRRKKTAGY</sequence>
<keyword evidence="2" id="KW-0472">Membrane</keyword>
<feature type="region of interest" description="Disordered" evidence="1">
    <location>
        <begin position="59"/>
        <end position="81"/>
    </location>
</feature>